<reference evidence="2 3" key="1">
    <citation type="journal article" date="2010" name="Science">
        <title>Genomic comparison of the ants Camponotus floridanus and Harpegnathos saltator.</title>
        <authorList>
            <person name="Bonasio R."/>
            <person name="Zhang G."/>
            <person name="Ye C."/>
            <person name="Mutti N.S."/>
            <person name="Fang X."/>
            <person name="Qin N."/>
            <person name="Donahue G."/>
            <person name="Yang P."/>
            <person name="Li Q."/>
            <person name="Li C."/>
            <person name="Zhang P."/>
            <person name="Huang Z."/>
            <person name="Berger S.L."/>
            <person name="Reinberg D."/>
            <person name="Wang J."/>
            <person name="Liebig J."/>
        </authorList>
    </citation>
    <scope>NUCLEOTIDE SEQUENCE [LARGE SCALE GENOMIC DNA]</scope>
    <source>
        <strain evidence="2 3">R22 G/1</strain>
    </source>
</reference>
<evidence type="ECO:0000313" key="2">
    <source>
        <dbReference type="EMBL" id="EFN86157.1"/>
    </source>
</evidence>
<dbReference type="InParanoid" id="E2BDV1"/>
<dbReference type="EMBL" id="GL447689">
    <property type="protein sequence ID" value="EFN86157.1"/>
    <property type="molecule type" value="Genomic_DNA"/>
</dbReference>
<accession>E2BDV1</accession>
<sequence>MNCHNDHGAKLVAFVTTRSFPWLSASVDVDVGVGVGVGVDGGGNSSGGGSDGSGGILQRYFLLALLCIIAFATSCKKSMLTPLAIANDHLANAASASRAMPGN</sequence>
<organism evidence="3">
    <name type="scientific">Harpegnathos saltator</name>
    <name type="common">Jerdon's jumping ant</name>
    <dbReference type="NCBI Taxonomy" id="610380"/>
    <lineage>
        <taxon>Eukaryota</taxon>
        <taxon>Metazoa</taxon>
        <taxon>Ecdysozoa</taxon>
        <taxon>Arthropoda</taxon>
        <taxon>Hexapoda</taxon>
        <taxon>Insecta</taxon>
        <taxon>Pterygota</taxon>
        <taxon>Neoptera</taxon>
        <taxon>Endopterygota</taxon>
        <taxon>Hymenoptera</taxon>
        <taxon>Apocrita</taxon>
        <taxon>Aculeata</taxon>
        <taxon>Formicoidea</taxon>
        <taxon>Formicidae</taxon>
        <taxon>Ponerinae</taxon>
        <taxon>Ponerini</taxon>
        <taxon>Harpegnathos</taxon>
    </lineage>
</organism>
<name>E2BDV1_HARSA</name>
<evidence type="ECO:0000256" key="1">
    <source>
        <dbReference type="SAM" id="Phobius"/>
    </source>
</evidence>
<keyword evidence="3" id="KW-1185">Reference proteome</keyword>
<keyword evidence="1" id="KW-0812">Transmembrane</keyword>
<feature type="transmembrane region" description="Helical" evidence="1">
    <location>
        <begin position="56"/>
        <end position="75"/>
    </location>
</feature>
<keyword evidence="1" id="KW-0472">Membrane</keyword>
<gene>
    <name evidence="2" type="ORF">EAI_13629</name>
</gene>
<dbReference type="AlphaFoldDB" id="E2BDV1"/>
<protein>
    <submittedName>
        <fullName evidence="2">Uncharacterized protein</fullName>
    </submittedName>
</protein>
<dbReference type="Proteomes" id="UP000008237">
    <property type="component" value="Unassembled WGS sequence"/>
</dbReference>
<proteinExistence type="predicted"/>
<evidence type="ECO:0000313" key="3">
    <source>
        <dbReference type="Proteomes" id="UP000008237"/>
    </source>
</evidence>
<keyword evidence="1" id="KW-1133">Transmembrane helix</keyword>